<dbReference type="AlphaFoldDB" id="I1XLK5"/>
<dbReference type="HOGENOM" id="CLU_158043_1_1_6"/>
<gene>
    <name evidence="8" type="ordered locus">Q7A_2474</name>
</gene>
<dbReference type="GO" id="GO:0008657">
    <property type="term" value="F:DNA topoisomerase type II (double strand cut, ATP-hydrolyzing) inhibitor activity"/>
    <property type="evidence" value="ECO:0007669"/>
    <property type="project" value="InterPro"/>
</dbReference>
<dbReference type="GO" id="GO:0006276">
    <property type="term" value="P:plasmid maintenance"/>
    <property type="evidence" value="ECO:0007669"/>
    <property type="project" value="InterPro"/>
</dbReference>
<reference evidence="8 9" key="1">
    <citation type="journal article" date="2012" name="J. Bacteriol.">
        <title>Complete genome sequences of Methylophaga sp. strain JAM1 and Methylophaga sp. strain JAM7.</title>
        <authorList>
            <person name="Villeneuve C."/>
            <person name="Martineau C."/>
            <person name="Mauffrey F."/>
            <person name="Villemur R."/>
        </authorList>
    </citation>
    <scope>NUCLEOTIDE SEQUENCE [LARGE SCALE GENOMIC DNA]</scope>
    <source>
        <strain evidence="8 9">JAM1</strain>
    </source>
</reference>
<dbReference type="EMBL" id="CP003390">
    <property type="protein sequence ID" value="AFI85274.1"/>
    <property type="molecule type" value="Genomic_DNA"/>
</dbReference>
<dbReference type="STRING" id="754476.Q7A_2474"/>
<dbReference type="eggNOG" id="ENOG5032YCB">
    <property type="taxonomic scope" value="Bacteria"/>
</dbReference>
<evidence type="ECO:0000313" key="8">
    <source>
        <dbReference type="EMBL" id="AFI85274.1"/>
    </source>
</evidence>
<keyword evidence="3" id="KW-0678">Repressor</keyword>
<evidence type="ECO:0000256" key="5">
    <source>
        <dbReference type="ARBA" id="ARBA00023163"/>
    </source>
</evidence>
<reference evidence="8 9" key="2">
    <citation type="journal article" date="2013" name="Int. J. Syst. Evol. Microbiol.">
        <title>Methylophaga nitratireducenticrescens sp. nov. and Methylophaga frappieri sp. nov., isolated from the biofilm of the methanol-fed denitrification system treating the seawater at the Montreal Biodome.</title>
        <authorList>
            <person name="Villeneuve C."/>
            <person name="Martineau C."/>
            <person name="Mauffrey F."/>
            <person name="Villemur R."/>
        </authorList>
    </citation>
    <scope>NUCLEOTIDE SEQUENCE [LARGE SCALE GENOMIC DNA]</scope>
    <source>
        <strain evidence="8 9">JAM1</strain>
    </source>
</reference>
<protein>
    <recommendedName>
        <fullName evidence="2">Toxin CcdB</fullName>
    </recommendedName>
    <alternativeName>
        <fullName evidence="7">Cytotoxic protein CcdB</fullName>
    </alternativeName>
    <alternativeName>
        <fullName evidence="6">Protein LetD</fullName>
    </alternativeName>
</protein>
<evidence type="ECO:0000256" key="3">
    <source>
        <dbReference type="ARBA" id="ARBA00022491"/>
    </source>
</evidence>
<accession>I1XLK5</accession>
<keyword evidence="9" id="KW-1185">Reference proteome</keyword>
<dbReference type="OrthoDB" id="9813510at2"/>
<dbReference type="RefSeq" id="WP_014707638.1">
    <property type="nucleotide sequence ID" value="NC_017857.3"/>
</dbReference>
<evidence type="ECO:0000256" key="7">
    <source>
        <dbReference type="ARBA" id="ARBA00033135"/>
    </source>
</evidence>
<evidence type="ECO:0000313" key="9">
    <source>
        <dbReference type="Proteomes" id="UP000009144"/>
    </source>
</evidence>
<organism evidence="8 9">
    <name type="scientific">Methylophaga nitratireducenticrescens</name>
    <dbReference type="NCBI Taxonomy" id="754476"/>
    <lineage>
        <taxon>Bacteria</taxon>
        <taxon>Pseudomonadati</taxon>
        <taxon>Pseudomonadota</taxon>
        <taxon>Gammaproteobacteria</taxon>
        <taxon>Thiotrichales</taxon>
        <taxon>Piscirickettsiaceae</taxon>
        <taxon>Methylophaga</taxon>
    </lineage>
</organism>
<name>I1XLK5_METNJ</name>
<comment type="similarity">
    <text evidence="1">Belongs to the CcdB toxin family.</text>
</comment>
<keyword evidence="4" id="KW-0805">Transcription regulation</keyword>
<dbReference type="KEGG" id="mej:Q7A_2474"/>
<dbReference type="InterPro" id="IPR011067">
    <property type="entry name" value="Plasmid_toxin/cell-grow_inhib"/>
</dbReference>
<dbReference type="SUPFAM" id="SSF50118">
    <property type="entry name" value="Cell growth inhibitor/plasmid maintenance toxic component"/>
    <property type="match status" value="1"/>
</dbReference>
<evidence type="ECO:0000256" key="6">
    <source>
        <dbReference type="ARBA" id="ARBA00029628"/>
    </source>
</evidence>
<evidence type="ECO:0000256" key="1">
    <source>
        <dbReference type="ARBA" id="ARBA00005230"/>
    </source>
</evidence>
<sequence length="105" mass="11716">MAQFDVYQNPSKTTRNAFPYLVDIQSPVISEISTRIVIPLGRLNSFKNEVMINLTPVIEYDGEKLLLLTPQIASIPSKLLKDPIGSLNHFRDEIISALDFAITGV</sequence>
<evidence type="ECO:0000256" key="2">
    <source>
        <dbReference type="ARBA" id="ARBA00015075"/>
    </source>
</evidence>
<dbReference type="Proteomes" id="UP000009144">
    <property type="component" value="Chromosome"/>
</dbReference>
<dbReference type="Gene3D" id="2.30.30.110">
    <property type="match status" value="1"/>
</dbReference>
<dbReference type="PATRIC" id="fig|754476.3.peg.2436"/>
<dbReference type="Pfam" id="PF01845">
    <property type="entry name" value="CcdB"/>
    <property type="match status" value="1"/>
</dbReference>
<dbReference type="InterPro" id="IPR002712">
    <property type="entry name" value="CcdB"/>
</dbReference>
<evidence type="ECO:0000256" key="4">
    <source>
        <dbReference type="ARBA" id="ARBA00023015"/>
    </source>
</evidence>
<keyword evidence="5" id="KW-0804">Transcription</keyword>
<proteinExistence type="inferred from homology"/>